<evidence type="ECO:0000313" key="2">
    <source>
        <dbReference type="WBParaSite" id="RSKR_0000654600.1"/>
    </source>
</evidence>
<organism evidence="1 2">
    <name type="scientific">Rhabditophanes sp. KR3021</name>
    <dbReference type="NCBI Taxonomy" id="114890"/>
    <lineage>
        <taxon>Eukaryota</taxon>
        <taxon>Metazoa</taxon>
        <taxon>Ecdysozoa</taxon>
        <taxon>Nematoda</taxon>
        <taxon>Chromadorea</taxon>
        <taxon>Rhabditida</taxon>
        <taxon>Tylenchina</taxon>
        <taxon>Panagrolaimomorpha</taxon>
        <taxon>Strongyloidoidea</taxon>
        <taxon>Alloionematidae</taxon>
        <taxon>Rhabditophanes</taxon>
    </lineage>
</organism>
<dbReference type="Proteomes" id="UP000095286">
    <property type="component" value="Unplaced"/>
</dbReference>
<dbReference type="WBParaSite" id="RSKR_0000654600.1">
    <property type="protein sequence ID" value="RSKR_0000654600.1"/>
    <property type="gene ID" value="RSKR_0000654600"/>
</dbReference>
<protein>
    <submittedName>
        <fullName evidence="2">MFS domain-containing protein</fullName>
    </submittedName>
</protein>
<evidence type="ECO:0000313" key="1">
    <source>
        <dbReference type="Proteomes" id="UP000095286"/>
    </source>
</evidence>
<reference evidence="2" key="1">
    <citation type="submission" date="2016-11" db="UniProtKB">
        <authorList>
            <consortium name="WormBaseParasite"/>
        </authorList>
    </citation>
    <scope>IDENTIFICATION</scope>
    <source>
        <strain evidence="2">KR3021</strain>
    </source>
</reference>
<name>A0AC35U2E9_9BILA</name>
<sequence>MHSRLFAVTLFHAIFGSHGDILATTYNLLTVPILETFQTSINQYGEGAQGLLYSLNGSSYFIGMFLGAVISSYCTNKLGRKLTAIVLKNIFCIIGGLLMIVSKHYISFPLFIAGNVFTGISMALKHIMFMYLSESVPVKYVGFISLTYSTGNFLMAFIAIFFTLPNVFGNLDCWQYFPACSIGLAGLHLIISLFFPESPKHLYISKKNSVASRLSLQFYHGKSVNFEEVEENFSIEMAITAAGTSSFTQLLEAPTMRRIFLIILGVSFIPTFSAFNIKAAYLTSIYIAASFSQYEATNAIIFTNLFALPFLFISPFLIERVGRKSLLTLIAILCMFEWVFFIVSQQLEKTLMQPTLIFAFSFGEAAKNFGLLTLQPLLIAEMCPHTIRGLINQLTLIIAIFTAVLINFLFPVVHAVFGIGLPIAMLILMFILTIILHKILPETMGKTTNETYALIFKKLRKVNFIHHNYGSTDDSSSRSSDL</sequence>
<accession>A0AC35U2E9</accession>
<proteinExistence type="predicted"/>